<dbReference type="EnsemblMetazoa" id="Aqu2.1.08310_001">
    <property type="protein sequence ID" value="Aqu2.1.08310_001"/>
    <property type="gene ID" value="Aqu2.1.08310"/>
</dbReference>
<accession>A0A1X7T1H9</accession>
<sequence>MKCLITVAMVSGASSIRGRGGGRGKEILTICSYSSKRFIIQGVVYIKDFLKVVYRC</sequence>
<organism evidence="1">
    <name type="scientific">Amphimedon queenslandica</name>
    <name type="common">Sponge</name>
    <dbReference type="NCBI Taxonomy" id="400682"/>
    <lineage>
        <taxon>Eukaryota</taxon>
        <taxon>Metazoa</taxon>
        <taxon>Porifera</taxon>
        <taxon>Demospongiae</taxon>
        <taxon>Heteroscleromorpha</taxon>
        <taxon>Haplosclerida</taxon>
        <taxon>Niphatidae</taxon>
        <taxon>Amphimedon</taxon>
    </lineage>
</organism>
<proteinExistence type="predicted"/>
<dbReference type="AlphaFoldDB" id="A0A1X7T1H9"/>
<dbReference type="InParanoid" id="A0A1X7T1H9"/>
<protein>
    <submittedName>
        <fullName evidence="1">Uncharacterized protein</fullName>
    </submittedName>
</protein>
<evidence type="ECO:0000313" key="1">
    <source>
        <dbReference type="EnsemblMetazoa" id="Aqu2.1.08310_001"/>
    </source>
</evidence>
<reference evidence="1" key="1">
    <citation type="submission" date="2017-05" db="UniProtKB">
        <authorList>
            <consortium name="EnsemblMetazoa"/>
        </authorList>
    </citation>
    <scope>IDENTIFICATION</scope>
</reference>
<name>A0A1X7T1H9_AMPQE</name>